<dbReference type="InterPro" id="IPR052021">
    <property type="entry name" value="Type-I_RS_S_subunit"/>
</dbReference>
<protein>
    <submittedName>
        <fullName evidence="5">Type I restriction enzyme, S subunit</fullName>
    </submittedName>
</protein>
<dbReference type="SUPFAM" id="SSF116734">
    <property type="entry name" value="DNA methylase specificity domain"/>
    <property type="match status" value="2"/>
</dbReference>
<reference evidence="5 6" key="1">
    <citation type="submission" date="2016-11" db="EMBL/GenBank/DDBJ databases">
        <authorList>
            <person name="Jaros S."/>
            <person name="Januszkiewicz K."/>
            <person name="Wedrychowicz H."/>
        </authorList>
    </citation>
    <scope>NUCLEOTIDE SEQUENCE [LARGE SCALE GENOMIC DNA]</scope>
    <source>
        <strain evidence="5 6">DSM 14214</strain>
    </source>
</reference>
<dbReference type="OrthoDB" id="9811611at2"/>
<keyword evidence="3" id="KW-0238">DNA-binding</keyword>
<organism evidence="5 6">
    <name type="scientific">Anaerotignum lactatifermentans DSM 14214</name>
    <dbReference type="NCBI Taxonomy" id="1121323"/>
    <lineage>
        <taxon>Bacteria</taxon>
        <taxon>Bacillati</taxon>
        <taxon>Bacillota</taxon>
        <taxon>Clostridia</taxon>
        <taxon>Lachnospirales</taxon>
        <taxon>Anaerotignaceae</taxon>
        <taxon>Anaerotignum</taxon>
    </lineage>
</organism>
<dbReference type="GO" id="GO:0003677">
    <property type="term" value="F:DNA binding"/>
    <property type="evidence" value="ECO:0007669"/>
    <property type="project" value="UniProtKB-KW"/>
</dbReference>
<name>A0A1M6L9J1_9FIRM</name>
<evidence type="ECO:0000256" key="2">
    <source>
        <dbReference type="ARBA" id="ARBA00022747"/>
    </source>
</evidence>
<comment type="similarity">
    <text evidence="1">Belongs to the type-I restriction system S methylase family.</text>
</comment>
<evidence type="ECO:0000313" key="5">
    <source>
        <dbReference type="EMBL" id="SHJ67871.1"/>
    </source>
</evidence>
<evidence type="ECO:0000259" key="4">
    <source>
        <dbReference type="Pfam" id="PF01420"/>
    </source>
</evidence>
<dbReference type="Gene3D" id="3.90.220.20">
    <property type="entry name" value="DNA methylase specificity domains"/>
    <property type="match status" value="2"/>
</dbReference>
<feature type="domain" description="Type I restriction modification DNA specificity" evidence="4">
    <location>
        <begin position="2"/>
        <end position="179"/>
    </location>
</feature>
<evidence type="ECO:0000313" key="6">
    <source>
        <dbReference type="Proteomes" id="UP000183975"/>
    </source>
</evidence>
<sequence length="398" mass="44332">MNTWQSVKVAELGRIVTGKTPKTAIPENYGGDIPFLTPSDDMSVKYVSKTAKTLTEKGLSEVKNTLLPPDAVCVSCIGSDLGKVVITTEKTVTNQQINSIIVDKDRFDVSFVYYAMLILGKELNFISKTSTAVPIVNKSSFSSYEIQCPSLDQQKRIAAILSALDSKIECNQKINDNLTEQARSIFQSWFVDYEPFGGSKPSDWQPSTLGQIANMKTDSWSPVKNPDVVVEHYSIPSYDEQRFPVFEIASGIKSNKYLLTSDSVMISKLNPDTKRIWRPMCLSGHPVCSTEFIVYESKKKGQRDYIYSLIDSIPFFNHLCSHTTGSTNSRQRATPKSTLDFALCLPSDSVIEDFCEIVTPMYDLIASNVVENQSLAKTRDSLLPRLMSGELDVSDLDL</sequence>
<dbReference type="GO" id="GO:0009307">
    <property type="term" value="P:DNA restriction-modification system"/>
    <property type="evidence" value="ECO:0007669"/>
    <property type="project" value="UniProtKB-KW"/>
</dbReference>
<evidence type="ECO:0000256" key="1">
    <source>
        <dbReference type="ARBA" id="ARBA00010923"/>
    </source>
</evidence>
<dbReference type="CDD" id="cd17516">
    <property type="entry name" value="RMtype1_S_HinAWORF1578P-TRD2-CR2_like"/>
    <property type="match status" value="1"/>
</dbReference>
<keyword evidence="2" id="KW-0680">Restriction system</keyword>
<keyword evidence="6" id="KW-1185">Reference proteome</keyword>
<dbReference type="Proteomes" id="UP000183975">
    <property type="component" value="Unassembled WGS sequence"/>
</dbReference>
<dbReference type="EMBL" id="FRAH01000004">
    <property type="protein sequence ID" value="SHJ67871.1"/>
    <property type="molecule type" value="Genomic_DNA"/>
</dbReference>
<dbReference type="PANTHER" id="PTHR30408">
    <property type="entry name" value="TYPE-1 RESTRICTION ENZYME ECOKI SPECIFICITY PROTEIN"/>
    <property type="match status" value="1"/>
</dbReference>
<evidence type="ECO:0000256" key="3">
    <source>
        <dbReference type="ARBA" id="ARBA00023125"/>
    </source>
</evidence>
<dbReference type="PANTHER" id="PTHR30408:SF12">
    <property type="entry name" value="TYPE I RESTRICTION ENZYME MJAVIII SPECIFICITY SUBUNIT"/>
    <property type="match status" value="1"/>
</dbReference>
<accession>A0A1M6L9J1</accession>
<dbReference type="InterPro" id="IPR044946">
    <property type="entry name" value="Restrct_endonuc_typeI_TRD_sf"/>
</dbReference>
<dbReference type="Pfam" id="PF01420">
    <property type="entry name" value="Methylase_S"/>
    <property type="match status" value="1"/>
</dbReference>
<dbReference type="AlphaFoldDB" id="A0A1M6L9J1"/>
<gene>
    <name evidence="5" type="ORF">SAMN02745138_00318</name>
</gene>
<dbReference type="RefSeq" id="WP_084730508.1">
    <property type="nucleotide sequence ID" value="NZ_FRAH01000004.1"/>
</dbReference>
<dbReference type="InterPro" id="IPR000055">
    <property type="entry name" value="Restrct_endonuc_typeI_TRD"/>
</dbReference>
<proteinExistence type="inferred from homology"/>
<dbReference type="Gene3D" id="1.10.287.1120">
    <property type="entry name" value="Bipartite methylase S protein"/>
    <property type="match status" value="1"/>
</dbReference>